<gene>
    <name evidence="1" type="ORF">HLRTI_002608</name>
</gene>
<dbReference type="Proteomes" id="UP000003861">
    <property type="component" value="Unassembled WGS sequence"/>
</dbReference>
<sequence>MENPSMTVTDNGKTAPRTTTIRVAIRVPNDGAVDLVTDAERRLRRTSGVVRATIDELHGIEPGLSATRVRATATVETASVSDSALRDRLADHAGVDVLAEVDPP</sequence>
<accession>U2DHA3</accession>
<dbReference type="AlphaFoldDB" id="U2DHA3"/>
<evidence type="ECO:0000313" key="1">
    <source>
        <dbReference type="EMBL" id="ERJ05377.1"/>
    </source>
</evidence>
<comment type="caution">
    <text evidence="1">The sequence shown here is derived from an EMBL/GenBank/DDBJ whole genome shotgun (WGS) entry which is preliminary data.</text>
</comment>
<evidence type="ECO:0000313" key="2">
    <source>
        <dbReference type="Proteomes" id="UP000003861"/>
    </source>
</evidence>
<name>U2DHA3_9EURY</name>
<reference evidence="1 2" key="2">
    <citation type="journal article" date="2013" name="PLoS ONE">
        <title>INDIGO - INtegrated Data Warehouse of MIcrobial GenOmes with Examples from the Red Sea Extremophiles.</title>
        <authorList>
            <person name="Alam I."/>
            <person name="Antunes A."/>
            <person name="Kamau A.A."/>
            <person name="Ba Alawi W."/>
            <person name="Kalkatawi M."/>
            <person name="Stingl U."/>
            <person name="Bajic V.B."/>
        </authorList>
    </citation>
    <scope>NUCLEOTIDE SEQUENCE [LARGE SCALE GENOMIC DNA]</scope>
    <source>
        <strain evidence="1 2">SARL4B</strain>
    </source>
</reference>
<proteinExistence type="predicted"/>
<protein>
    <submittedName>
        <fullName evidence="1">Uncharacterized protein</fullName>
    </submittedName>
</protein>
<reference evidence="1 2" key="1">
    <citation type="journal article" date="2011" name="J. Bacteriol.">
        <title>Genome sequence of Halorhabdus tiamatea, the first archaeon isolated from a deep-sea anoxic brine lake.</title>
        <authorList>
            <person name="Antunes A."/>
            <person name="Alam I."/>
            <person name="Bajic V.B."/>
            <person name="Stingl U."/>
        </authorList>
    </citation>
    <scope>NUCLEOTIDE SEQUENCE [LARGE SCALE GENOMIC DNA]</scope>
    <source>
        <strain evidence="1 2">SARL4B</strain>
    </source>
</reference>
<dbReference type="STRING" id="1033806.HTIA_1013"/>
<dbReference type="EMBL" id="AFNT02000034">
    <property type="protein sequence ID" value="ERJ05377.1"/>
    <property type="molecule type" value="Genomic_DNA"/>
</dbReference>
<organism evidence="1 2">
    <name type="scientific">Halorhabdus tiamatea SARL4B</name>
    <dbReference type="NCBI Taxonomy" id="1033806"/>
    <lineage>
        <taxon>Archaea</taxon>
        <taxon>Methanobacteriati</taxon>
        <taxon>Methanobacteriota</taxon>
        <taxon>Stenosarchaea group</taxon>
        <taxon>Halobacteria</taxon>
        <taxon>Halobacteriales</taxon>
        <taxon>Haloarculaceae</taxon>
        <taxon>Halorhabdus</taxon>
    </lineage>
</organism>